<organism evidence="1 2">
    <name type="scientific">Vibrio ishigakensis</name>
    <dbReference type="NCBI Taxonomy" id="1481914"/>
    <lineage>
        <taxon>Bacteria</taxon>
        <taxon>Pseudomonadati</taxon>
        <taxon>Pseudomonadota</taxon>
        <taxon>Gammaproteobacteria</taxon>
        <taxon>Vibrionales</taxon>
        <taxon>Vibrionaceae</taxon>
        <taxon>Vibrio</taxon>
    </lineage>
</organism>
<dbReference type="EMBL" id="BBSC01000002">
    <property type="protein sequence ID" value="GAM74230.1"/>
    <property type="molecule type" value="Genomic_DNA"/>
</dbReference>
<evidence type="ECO:0000313" key="1">
    <source>
        <dbReference type="EMBL" id="GAM74230.1"/>
    </source>
</evidence>
<proteinExistence type="predicted"/>
<comment type="caution">
    <text evidence="1">The sequence shown here is derived from an EMBL/GenBank/DDBJ whole genome shotgun (WGS) entry which is preliminary data.</text>
</comment>
<gene>
    <name evidence="1" type="ORF">JCM19241_5426</name>
</gene>
<dbReference type="Proteomes" id="UP000031666">
    <property type="component" value="Unassembled WGS sequence"/>
</dbReference>
<dbReference type="AlphaFoldDB" id="A0A0B8Q3M6"/>
<accession>A0A0B8Q3M6</accession>
<reference evidence="1 2" key="2">
    <citation type="submission" date="2015-01" db="EMBL/GenBank/DDBJ databases">
        <authorList>
            <consortium name="NBRP consortium"/>
            <person name="Sawabe T."/>
            <person name="Meirelles P."/>
            <person name="Feng G."/>
            <person name="Sayaka M."/>
            <person name="Hattori M."/>
            <person name="Ohkuma M."/>
        </authorList>
    </citation>
    <scope>NUCLEOTIDE SEQUENCE [LARGE SCALE GENOMIC DNA]</scope>
    <source>
        <strain evidence="2">JCM 19241</strain>
    </source>
</reference>
<evidence type="ECO:0000313" key="2">
    <source>
        <dbReference type="Proteomes" id="UP000031666"/>
    </source>
</evidence>
<dbReference type="SUPFAM" id="SSF63829">
    <property type="entry name" value="Calcium-dependent phosphotriesterase"/>
    <property type="match status" value="1"/>
</dbReference>
<reference evidence="1 2" key="1">
    <citation type="submission" date="2015-01" db="EMBL/GenBank/DDBJ databases">
        <title>Vibrio sp. C94 JCM 19241 whole genome shotgun sequence.</title>
        <authorList>
            <person name="Sawabe T."/>
            <person name="Meirelles P."/>
            <person name="Feng G."/>
            <person name="Sayaka M."/>
            <person name="Hattori M."/>
            <person name="Ohkuma M."/>
        </authorList>
    </citation>
    <scope>NUCLEOTIDE SEQUENCE [LARGE SCALE GENOMIC DNA]</scope>
    <source>
        <strain evidence="2">JCM 19241</strain>
    </source>
</reference>
<dbReference type="STRING" id="1481914.JCM19241_5426"/>
<sequence length="124" mass="13728">MLGAASFLPHAQATAFDTCPSKAYLFQANPVQVYGVNLVTGQTQLLQSDTGLNANINGVGFDFDGRYIYGYDTTNKQIVRLGQNFQAEVINTSNLPTDHTFYVGDVFNSHYYLYRKGKGCSRLI</sequence>
<name>A0A0B8Q3M6_9VIBR</name>
<protein>
    <submittedName>
        <fullName evidence="1">Uncharacterized protein</fullName>
    </submittedName>
</protein>